<dbReference type="GO" id="GO:0000978">
    <property type="term" value="F:RNA polymerase II cis-regulatory region sequence-specific DNA binding"/>
    <property type="evidence" value="ECO:0007669"/>
    <property type="project" value="TreeGrafter"/>
</dbReference>
<feature type="compositionally biased region" description="Polar residues" evidence="6">
    <location>
        <begin position="261"/>
        <end position="290"/>
    </location>
</feature>
<reference evidence="8" key="1">
    <citation type="submission" date="2023-02" db="EMBL/GenBank/DDBJ databases">
        <title>Identification and recombinant expression of a fungal hydrolase from Papiliotrema laurentii that hydrolyzes apple cutin and clears colloidal polyester polyurethane.</title>
        <authorList>
            <consortium name="DOE Joint Genome Institute"/>
            <person name="Roman V.A."/>
            <person name="Bojanowski C."/>
            <person name="Crable B.R."/>
            <person name="Wagner D.N."/>
            <person name="Hung C.S."/>
            <person name="Nadeau L.J."/>
            <person name="Schratz L."/>
            <person name="Haridas S."/>
            <person name="Pangilinan J."/>
            <person name="Lipzen A."/>
            <person name="Na H."/>
            <person name="Yan M."/>
            <person name="Ng V."/>
            <person name="Grigoriev I.V."/>
            <person name="Spatafora J.W."/>
            <person name="Barlow D."/>
            <person name="Biffinger J."/>
            <person name="Kelley-Loughnane N."/>
            <person name="Varaljay V.A."/>
            <person name="Crookes-Goodson W.J."/>
        </authorList>
    </citation>
    <scope>NUCLEOTIDE SEQUENCE</scope>
    <source>
        <strain evidence="8">5307AH</strain>
    </source>
</reference>
<feature type="region of interest" description="Disordered" evidence="6">
    <location>
        <begin position="35"/>
        <end position="91"/>
    </location>
</feature>
<dbReference type="GO" id="GO:0000981">
    <property type="term" value="F:DNA-binding transcription factor activity, RNA polymerase II-specific"/>
    <property type="evidence" value="ECO:0007669"/>
    <property type="project" value="TreeGrafter"/>
</dbReference>
<dbReference type="GO" id="GO:0046983">
    <property type="term" value="F:protein dimerization activity"/>
    <property type="evidence" value="ECO:0007669"/>
    <property type="project" value="InterPro"/>
</dbReference>
<dbReference type="PANTHER" id="PTHR15741:SF38">
    <property type="entry name" value="BHLH DOMAIN-CONTAINING PROTEIN"/>
    <property type="match status" value="1"/>
</dbReference>
<keyword evidence="3" id="KW-0238">DNA-binding</keyword>
<keyword evidence="5" id="KW-0539">Nucleus</keyword>
<feature type="compositionally biased region" description="Polar residues" evidence="6">
    <location>
        <begin position="647"/>
        <end position="659"/>
    </location>
</feature>
<keyword evidence="9" id="KW-1185">Reference proteome</keyword>
<dbReference type="SUPFAM" id="SSF47459">
    <property type="entry name" value="HLH, helix-loop-helix DNA-binding domain"/>
    <property type="match status" value="1"/>
</dbReference>
<feature type="compositionally biased region" description="Basic and acidic residues" evidence="6">
    <location>
        <begin position="717"/>
        <end position="733"/>
    </location>
</feature>
<feature type="compositionally biased region" description="Low complexity" evidence="6">
    <location>
        <begin position="77"/>
        <end position="91"/>
    </location>
</feature>
<feature type="region of interest" description="Disordered" evidence="6">
    <location>
        <begin position="750"/>
        <end position="784"/>
    </location>
</feature>
<evidence type="ECO:0000256" key="6">
    <source>
        <dbReference type="SAM" id="MobiDB-lite"/>
    </source>
</evidence>
<feature type="compositionally biased region" description="Basic residues" evidence="6">
    <location>
        <begin position="64"/>
        <end position="76"/>
    </location>
</feature>
<protein>
    <recommendedName>
        <fullName evidence="7">BHLH domain-containing protein</fullName>
    </recommendedName>
</protein>
<dbReference type="PANTHER" id="PTHR15741">
    <property type="entry name" value="BASIC HELIX-LOOP-HELIX ZIP TRANSCRIPTION FACTOR"/>
    <property type="match status" value="1"/>
</dbReference>
<dbReference type="PROSITE" id="PS50888">
    <property type="entry name" value="BHLH"/>
    <property type="match status" value="1"/>
</dbReference>
<dbReference type="InterPro" id="IPR036638">
    <property type="entry name" value="HLH_DNA-bd_sf"/>
</dbReference>
<name>A0AAD9FR24_PAPLA</name>
<dbReference type="GO" id="GO:0005634">
    <property type="term" value="C:nucleus"/>
    <property type="evidence" value="ECO:0007669"/>
    <property type="project" value="UniProtKB-SubCell"/>
</dbReference>
<feature type="compositionally biased region" description="Polar residues" evidence="6">
    <location>
        <begin position="386"/>
        <end position="395"/>
    </location>
</feature>
<feature type="region of interest" description="Disordered" evidence="6">
    <location>
        <begin position="246"/>
        <end position="298"/>
    </location>
</feature>
<feature type="region of interest" description="Disordered" evidence="6">
    <location>
        <begin position="710"/>
        <end position="733"/>
    </location>
</feature>
<feature type="compositionally biased region" description="Polar residues" evidence="6">
    <location>
        <begin position="899"/>
        <end position="913"/>
    </location>
</feature>
<feature type="compositionally biased region" description="Polar residues" evidence="6">
    <location>
        <begin position="451"/>
        <end position="460"/>
    </location>
</feature>
<feature type="compositionally biased region" description="Low complexity" evidence="6">
    <location>
        <begin position="559"/>
        <end position="571"/>
    </location>
</feature>
<comment type="subcellular location">
    <subcellularLocation>
        <location evidence="1">Nucleus</location>
    </subcellularLocation>
</comment>
<dbReference type="SMART" id="SM00353">
    <property type="entry name" value="HLH"/>
    <property type="match status" value="1"/>
</dbReference>
<comment type="caution">
    <text evidence="8">The sequence shown here is derived from an EMBL/GenBank/DDBJ whole genome shotgun (WGS) entry which is preliminary data.</text>
</comment>
<evidence type="ECO:0000259" key="7">
    <source>
        <dbReference type="PROSITE" id="PS50888"/>
    </source>
</evidence>
<keyword evidence="4" id="KW-0804">Transcription</keyword>
<feature type="region of interest" description="Disordered" evidence="6">
    <location>
        <begin position="450"/>
        <end position="525"/>
    </location>
</feature>
<evidence type="ECO:0000256" key="3">
    <source>
        <dbReference type="ARBA" id="ARBA00023125"/>
    </source>
</evidence>
<evidence type="ECO:0000313" key="8">
    <source>
        <dbReference type="EMBL" id="KAK1924630.1"/>
    </source>
</evidence>
<gene>
    <name evidence="8" type="ORF">DB88DRAFT_486257</name>
</gene>
<evidence type="ECO:0000256" key="2">
    <source>
        <dbReference type="ARBA" id="ARBA00023015"/>
    </source>
</evidence>
<dbReference type="Pfam" id="PF00010">
    <property type="entry name" value="HLH"/>
    <property type="match status" value="1"/>
</dbReference>
<feature type="compositionally biased region" description="Low complexity" evidence="6">
    <location>
        <begin position="402"/>
        <end position="412"/>
    </location>
</feature>
<dbReference type="AlphaFoldDB" id="A0AAD9FR24"/>
<feature type="region of interest" description="Disordered" evidence="6">
    <location>
        <begin position="557"/>
        <end position="585"/>
    </location>
</feature>
<dbReference type="EMBL" id="JAODAN010000004">
    <property type="protein sequence ID" value="KAK1924630.1"/>
    <property type="molecule type" value="Genomic_DNA"/>
</dbReference>
<dbReference type="Proteomes" id="UP001182556">
    <property type="component" value="Unassembled WGS sequence"/>
</dbReference>
<feature type="compositionally biased region" description="Polar residues" evidence="6">
    <location>
        <begin position="418"/>
        <end position="433"/>
    </location>
</feature>
<dbReference type="Gene3D" id="4.10.280.10">
    <property type="entry name" value="Helix-loop-helix DNA-binding domain"/>
    <property type="match status" value="1"/>
</dbReference>
<proteinExistence type="predicted"/>
<keyword evidence="2" id="KW-0805">Transcription regulation</keyword>
<evidence type="ECO:0000313" key="9">
    <source>
        <dbReference type="Proteomes" id="UP001182556"/>
    </source>
</evidence>
<feature type="region of interest" description="Disordered" evidence="6">
    <location>
        <begin position="330"/>
        <end position="434"/>
    </location>
</feature>
<feature type="domain" description="BHLH" evidence="7">
    <location>
        <begin position="719"/>
        <end position="802"/>
    </location>
</feature>
<feature type="compositionally biased region" description="Polar residues" evidence="6">
    <location>
        <begin position="339"/>
        <end position="369"/>
    </location>
</feature>
<sequence>MSSSNVTSPQSAFPFSPDNSNFDFLQFMGIESSTSPYSNSHLSADPGSAKSVPEDEPRTNSSRGRSRLSSGRHSRGARSSSSGAQTATGGAMEVDSHQVMPFGPSQMLGMQKEVGAGQFSFGMGGTIGQGQGQGQDYDAHTAHMLQQQLEHIHMQSPLTLDLSKSHHQSPYLPMTQMFLTSPMTGQHQLPAAAVQGNEEGMQEDNEGKRRMTVMDGYGIITPGPSGEMSAQSRVDHMSPMQLEMLHRGDGGYDMTPLLSPALSNQQSHHASPANSMAFSQHSASNPSKSPLEQLQEQQRQFQEQLALLQQQQRELQATAAAVAAASSSNYASAPGSAATSPYVTAQNPRPATTPGVNGTHSSGSLNTPSPGYFSPLTSPALESRGHFSQHQQHQYNRPPHPLSALSSPALNPVGSSGGAQQTLSPALEPQSNADMADPDHVRALVGMLDNAGQNGQQGDPLSQIYHSPALGPQQHQSSPLVGPVGAGTGPHRQSLPSKTRPSPMMKPINHRSHGKHASTSGGANFTIPTSPAIQRVVQSGVGVPGMGYLPPAAIQPHYSSGSNTGTSTGQSAFSHSAPSTPSPVDLNQLMPPPPVPANANKMKSMAPMTPASLMNLGPGVEPAVIPREEPESGQATPVAPLKRQGGRASNGNAEVQTKTQSKRGAATASTSARKGASRLAPTAAGKRALAMRPAGDVGVRAATKGAAAAAALPLPEGETRKTSHKAAEQKRRDSLKAGFDELRLLLPPINTEALDPESGEPIPGSSAPRLLPKSSLVPDDNPNRGVSKVALLKFSNEYIVRLHDKVEKRDDYIERLRNEVQRLREGLGEEVRGEDGEDLLEMDMLEGEEDDFADPENSEEGVGEEEEEDEGMDEDSEEWTGGGRRRSGRKDGSSRRPSLTSKRSSGSTVKGGR</sequence>
<feature type="region of interest" description="Disordered" evidence="6">
    <location>
        <begin position="623"/>
        <end position="688"/>
    </location>
</feature>
<accession>A0AAD9FR24</accession>
<dbReference type="InterPro" id="IPR011598">
    <property type="entry name" value="bHLH_dom"/>
</dbReference>
<feature type="compositionally biased region" description="Acidic residues" evidence="6">
    <location>
        <begin position="835"/>
        <end position="878"/>
    </location>
</feature>
<dbReference type="CDD" id="cd11405">
    <property type="entry name" value="bHLHzip_MLXIP_like"/>
    <property type="match status" value="1"/>
</dbReference>
<evidence type="ECO:0000256" key="1">
    <source>
        <dbReference type="ARBA" id="ARBA00004123"/>
    </source>
</evidence>
<feature type="region of interest" description="Disordered" evidence="6">
    <location>
        <begin position="827"/>
        <end position="913"/>
    </location>
</feature>
<evidence type="ECO:0000256" key="4">
    <source>
        <dbReference type="ARBA" id="ARBA00023163"/>
    </source>
</evidence>
<dbReference type="InterPro" id="IPR052207">
    <property type="entry name" value="Max-like/E-box_TFs"/>
</dbReference>
<organism evidence="8 9">
    <name type="scientific">Papiliotrema laurentii</name>
    <name type="common">Cryptococcus laurentii</name>
    <dbReference type="NCBI Taxonomy" id="5418"/>
    <lineage>
        <taxon>Eukaryota</taxon>
        <taxon>Fungi</taxon>
        <taxon>Dikarya</taxon>
        <taxon>Basidiomycota</taxon>
        <taxon>Agaricomycotina</taxon>
        <taxon>Tremellomycetes</taxon>
        <taxon>Tremellales</taxon>
        <taxon>Rhynchogastremaceae</taxon>
        <taxon>Papiliotrema</taxon>
    </lineage>
</organism>
<evidence type="ECO:0000256" key="5">
    <source>
        <dbReference type="ARBA" id="ARBA00023242"/>
    </source>
</evidence>